<name>A0A2J6TDY2_9HELO</name>
<dbReference type="SMART" id="SM00886">
    <property type="entry name" value="Dabb"/>
    <property type="match status" value="1"/>
</dbReference>
<dbReference type="RefSeq" id="XP_024738116.1">
    <property type="nucleotide sequence ID" value="XM_024888453.1"/>
</dbReference>
<dbReference type="InParanoid" id="A0A2J6TDY2"/>
<proteinExistence type="predicted"/>
<dbReference type="Gene3D" id="3.30.70.100">
    <property type="match status" value="1"/>
</dbReference>
<keyword evidence="3" id="KW-1185">Reference proteome</keyword>
<feature type="domain" description="Stress-response A/B barrel" evidence="1">
    <location>
        <begin position="5"/>
        <end position="103"/>
    </location>
</feature>
<reference evidence="2 3" key="1">
    <citation type="submission" date="2016-04" db="EMBL/GenBank/DDBJ databases">
        <title>A degradative enzymes factory behind the ericoid mycorrhizal symbiosis.</title>
        <authorList>
            <consortium name="DOE Joint Genome Institute"/>
            <person name="Martino E."/>
            <person name="Morin E."/>
            <person name="Grelet G."/>
            <person name="Kuo A."/>
            <person name="Kohler A."/>
            <person name="Daghino S."/>
            <person name="Barry K."/>
            <person name="Choi C."/>
            <person name="Cichocki N."/>
            <person name="Clum A."/>
            <person name="Copeland A."/>
            <person name="Hainaut M."/>
            <person name="Haridas S."/>
            <person name="Labutti K."/>
            <person name="Lindquist E."/>
            <person name="Lipzen A."/>
            <person name="Khouja H.-R."/>
            <person name="Murat C."/>
            <person name="Ohm R."/>
            <person name="Olson A."/>
            <person name="Spatafora J."/>
            <person name="Veneault-Fourrey C."/>
            <person name="Henrissat B."/>
            <person name="Grigoriev I."/>
            <person name="Martin F."/>
            <person name="Perotto S."/>
        </authorList>
    </citation>
    <scope>NUCLEOTIDE SEQUENCE [LARGE SCALE GENOMIC DNA]</scope>
    <source>
        <strain evidence="2 3">E</strain>
    </source>
</reference>
<evidence type="ECO:0000313" key="2">
    <source>
        <dbReference type="EMBL" id="PMD61212.1"/>
    </source>
</evidence>
<dbReference type="Pfam" id="PF07876">
    <property type="entry name" value="Dabb"/>
    <property type="match status" value="1"/>
</dbReference>
<accession>A0A2J6TDY2</accession>
<dbReference type="SUPFAM" id="SSF54909">
    <property type="entry name" value="Dimeric alpha+beta barrel"/>
    <property type="match status" value="1"/>
</dbReference>
<evidence type="ECO:0000259" key="1">
    <source>
        <dbReference type="PROSITE" id="PS51502"/>
    </source>
</evidence>
<sequence>MTTPITRVTMVKIPEDKIDIALQGFEVFVKNQQKDGKPYILSMQAGRTSAHVKIDQGYTLVGKTVFKSMEDVEYYIDGCEAHQAFKVYLKENATPEGLMSICFTPEVSWEMEKAS</sequence>
<evidence type="ECO:0000313" key="3">
    <source>
        <dbReference type="Proteomes" id="UP000235371"/>
    </source>
</evidence>
<dbReference type="InterPro" id="IPR013097">
    <property type="entry name" value="Dabb"/>
</dbReference>
<dbReference type="EMBL" id="KZ613786">
    <property type="protein sequence ID" value="PMD61212.1"/>
    <property type="molecule type" value="Genomic_DNA"/>
</dbReference>
<dbReference type="AlphaFoldDB" id="A0A2J6TDY2"/>
<dbReference type="InterPro" id="IPR011008">
    <property type="entry name" value="Dimeric_a/b-barrel"/>
</dbReference>
<gene>
    <name evidence="2" type="ORF">K444DRAFT_719304</name>
</gene>
<dbReference type="Proteomes" id="UP000235371">
    <property type="component" value="Unassembled WGS sequence"/>
</dbReference>
<dbReference type="PROSITE" id="PS51502">
    <property type="entry name" value="S_R_A_B_BARREL"/>
    <property type="match status" value="1"/>
</dbReference>
<dbReference type="OrthoDB" id="3830014at2759"/>
<protein>
    <submittedName>
        <fullName evidence="2">Stress responsive A/B barrel domain protein</fullName>
    </submittedName>
</protein>
<dbReference type="GeneID" id="36596529"/>
<organism evidence="2 3">
    <name type="scientific">Hyaloscypha bicolor E</name>
    <dbReference type="NCBI Taxonomy" id="1095630"/>
    <lineage>
        <taxon>Eukaryota</taxon>
        <taxon>Fungi</taxon>
        <taxon>Dikarya</taxon>
        <taxon>Ascomycota</taxon>
        <taxon>Pezizomycotina</taxon>
        <taxon>Leotiomycetes</taxon>
        <taxon>Helotiales</taxon>
        <taxon>Hyaloscyphaceae</taxon>
        <taxon>Hyaloscypha</taxon>
        <taxon>Hyaloscypha bicolor</taxon>
    </lineage>
</organism>